<dbReference type="Proteomes" id="UP000177372">
    <property type="component" value="Unassembled WGS sequence"/>
</dbReference>
<dbReference type="STRING" id="1798512.A3A39_01910"/>
<evidence type="ECO:0000313" key="2">
    <source>
        <dbReference type="Proteomes" id="UP000177372"/>
    </source>
</evidence>
<evidence type="ECO:0000313" key="1">
    <source>
        <dbReference type="EMBL" id="OGG79305.1"/>
    </source>
</evidence>
<gene>
    <name evidence="1" type="ORF">A3A39_01910</name>
</gene>
<dbReference type="AlphaFoldDB" id="A0A1F6F0A9"/>
<organism evidence="1 2">
    <name type="scientific">Candidatus Kaiserbacteria bacterium RIFCSPLOWO2_01_FULL_54_13</name>
    <dbReference type="NCBI Taxonomy" id="1798512"/>
    <lineage>
        <taxon>Bacteria</taxon>
        <taxon>Candidatus Kaiseribacteriota</taxon>
    </lineage>
</organism>
<name>A0A1F6F0A9_9BACT</name>
<proteinExistence type="predicted"/>
<accession>A0A1F6F0A9</accession>
<protein>
    <submittedName>
        <fullName evidence="1">Uncharacterized protein</fullName>
    </submittedName>
</protein>
<comment type="caution">
    <text evidence="1">The sequence shown here is derived from an EMBL/GenBank/DDBJ whole genome shotgun (WGS) entry which is preliminary data.</text>
</comment>
<reference evidence="1 2" key="1">
    <citation type="journal article" date="2016" name="Nat. Commun.">
        <title>Thousands of microbial genomes shed light on interconnected biogeochemical processes in an aquifer system.</title>
        <authorList>
            <person name="Anantharaman K."/>
            <person name="Brown C.T."/>
            <person name="Hug L.A."/>
            <person name="Sharon I."/>
            <person name="Castelle C.J."/>
            <person name="Probst A.J."/>
            <person name="Thomas B.C."/>
            <person name="Singh A."/>
            <person name="Wilkins M.J."/>
            <person name="Karaoz U."/>
            <person name="Brodie E.L."/>
            <person name="Williams K.H."/>
            <person name="Hubbard S.S."/>
            <person name="Banfield J.F."/>
        </authorList>
    </citation>
    <scope>NUCLEOTIDE SEQUENCE [LARGE SCALE GENOMIC DNA]</scope>
</reference>
<sequence>MSEDMKQVLRERAERRARENELVEKGWLSTGDVPYSIERRFPRAKSGIVVSKIRVLLQQALEGEDDAYRAANIVRVEIKTFISPDLALKIEEKVKEFYDNLK</sequence>
<dbReference type="EMBL" id="MFLZ01000032">
    <property type="protein sequence ID" value="OGG79305.1"/>
    <property type="molecule type" value="Genomic_DNA"/>
</dbReference>